<dbReference type="Proteomes" id="UP001632037">
    <property type="component" value="Unassembled WGS sequence"/>
</dbReference>
<dbReference type="EMBL" id="JBIMZQ010000033">
    <property type="protein sequence ID" value="KAL3661990.1"/>
    <property type="molecule type" value="Genomic_DNA"/>
</dbReference>
<proteinExistence type="predicted"/>
<accession>A0ABD3F949</accession>
<gene>
    <name evidence="1" type="ORF">V7S43_012797</name>
</gene>
<organism evidence="1 2">
    <name type="scientific">Phytophthora oleae</name>
    <dbReference type="NCBI Taxonomy" id="2107226"/>
    <lineage>
        <taxon>Eukaryota</taxon>
        <taxon>Sar</taxon>
        <taxon>Stramenopiles</taxon>
        <taxon>Oomycota</taxon>
        <taxon>Peronosporomycetes</taxon>
        <taxon>Peronosporales</taxon>
        <taxon>Peronosporaceae</taxon>
        <taxon>Phytophthora</taxon>
    </lineage>
</organism>
<evidence type="ECO:0000313" key="2">
    <source>
        <dbReference type="Proteomes" id="UP001632037"/>
    </source>
</evidence>
<keyword evidence="2" id="KW-1185">Reference proteome</keyword>
<evidence type="ECO:0000313" key="1">
    <source>
        <dbReference type="EMBL" id="KAL3661990.1"/>
    </source>
</evidence>
<reference evidence="1 2" key="1">
    <citation type="submission" date="2024-09" db="EMBL/GenBank/DDBJ databases">
        <title>Genome sequencing and assembly of Phytophthora oleae, isolate VK10A, causative agent of rot of olive drupes.</title>
        <authorList>
            <person name="Conti Taguali S."/>
            <person name="Riolo M."/>
            <person name="La Spada F."/>
            <person name="Cacciola S.O."/>
            <person name="Dionisio G."/>
        </authorList>
    </citation>
    <scope>NUCLEOTIDE SEQUENCE [LARGE SCALE GENOMIC DNA]</scope>
    <source>
        <strain evidence="1 2">VK10A</strain>
    </source>
</reference>
<comment type="caution">
    <text evidence="1">The sequence shown here is derived from an EMBL/GenBank/DDBJ whole genome shotgun (WGS) entry which is preliminary data.</text>
</comment>
<protein>
    <submittedName>
        <fullName evidence="1">Uncharacterized protein</fullName>
    </submittedName>
</protein>
<dbReference type="AlphaFoldDB" id="A0ABD3F949"/>
<name>A0ABD3F949_9STRA</name>
<sequence>MSAGTKLELLQRLSAEGKTEELQTAITHCSCKELRGFIGQLGVPVRSKDYAIYNNKAGYADLLFQILGKGELKPQLLTKTRKTKTCNFRLVNVIFGEVLSTIVDRMNAEPHQTALDSDLILQNHPFWGKVRAQFISSAAEYGKIGFHDHCFEGFDLSAAAVHHSSEKLWNMWRELCAAYTSATARFEKSGDPDSNFFTYCRNRVDVYYMRCWLNVKPHLLVSVNGKLHGESNMVFSSHLREISDEISGNLRKRKAEVEQVSNFKESEVMPRNMTQRTQLMKAIREACETLKTVREADLGGEVEEAVRSELATYTKRLKRIQEEETSQV</sequence>